<dbReference type="PROSITE" id="PS50064">
    <property type="entry name" value="ZF_PARP_2"/>
    <property type="match status" value="1"/>
</dbReference>
<protein>
    <recommendedName>
        <fullName evidence="7">PARP-type domain-containing protein</fullName>
    </recommendedName>
</protein>
<dbReference type="SMART" id="SM01336">
    <property type="entry name" value="zf-PARP"/>
    <property type="match status" value="2"/>
</dbReference>
<evidence type="ECO:0000256" key="1">
    <source>
        <dbReference type="ARBA" id="ARBA00004123"/>
    </source>
</evidence>
<sequence length="486" mass="52927">MTESATTVTATAPAASTTHALNGDDAPQWRVEHAVSGQATCRQASCKRDGSKIKQGELRVGTHTWHDVEEKYYWAWRHWGCATPHQIRGLKSLSDGEVAKVPGYKHISEESREQLALALGEGKVTDKEFKDIRPDLVKTGGYQGEIRDAIGYKVEVTPSARAGCRGAACKELGTKITKGELRLGILRMFDGEHASFVYKHWKCVSDYDLSSIKNYTQDEVLGGIDSLPKAYKAAVLESLEKGEVIVPPESDVPALAKKSRAKKKRIPDTEDDTSAGEAVPKKRSRNGKTKAEPVDDSVTEGAAAKIKAQEEKTANDDFDGTGTHPLRRSARQSARTATTIKEQTEKSTPRQSKRGKNDQAASGDKSAVEGMAHTMLEKDQKRQAVVADTTTKKSPKGKAKKAVSKEKRDRTAAATAFADVKDEAGEEAGEAIPRTTGSRDVPGAAYAAAMAEVRASFSSPYDPDTYIAELRAYMRENASRTPIRRY</sequence>
<name>A0ABR3S2S2_9PLEO</name>
<evidence type="ECO:0000256" key="5">
    <source>
        <dbReference type="ARBA" id="ARBA00023242"/>
    </source>
</evidence>
<organism evidence="8 9">
    <name type="scientific">Paraconiothyrium brasiliense</name>
    <dbReference type="NCBI Taxonomy" id="300254"/>
    <lineage>
        <taxon>Eukaryota</taxon>
        <taxon>Fungi</taxon>
        <taxon>Dikarya</taxon>
        <taxon>Ascomycota</taxon>
        <taxon>Pezizomycotina</taxon>
        <taxon>Dothideomycetes</taxon>
        <taxon>Pleosporomycetidae</taxon>
        <taxon>Pleosporales</taxon>
        <taxon>Massarineae</taxon>
        <taxon>Didymosphaeriaceae</taxon>
        <taxon>Paraconiothyrium</taxon>
    </lineage>
</organism>
<evidence type="ECO:0000256" key="3">
    <source>
        <dbReference type="ARBA" id="ARBA00022771"/>
    </source>
</evidence>
<evidence type="ECO:0000313" key="9">
    <source>
        <dbReference type="Proteomes" id="UP001521785"/>
    </source>
</evidence>
<dbReference type="Gene3D" id="3.30.1740.10">
    <property type="entry name" value="Zinc finger, PARP-type"/>
    <property type="match status" value="2"/>
</dbReference>
<keyword evidence="4" id="KW-0862">Zinc</keyword>
<evidence type="ECO:0000256" key="2">
    <source>
        <dbReference type="ARBA" id="ARBA00022723"/>
    </source>
</evidence>
<dbReference type="InterPro" id="IPR001510">
    <property type="entry name" value="Znf_PARP"/>
</dbReference>
<accession>A0ABR3S2S2</accession>
<dbReference type="Proteomes" id="UP001521785">
    <property type="component" value="Unassembled WGS sequence"/>
</dbReference>
<feature type="compositionally biased region" description="Basic residues" evidence="6">
    <location>
        <begin position="393"/>
        <end position="402"/>
    </location>
</feature>
<feature type="region of interest" description="Disordered" evidence="6">
    <location>
        <begin position="255"/>
        <end position="440"/>
    </location>
</feature>
<feature type="region of interest" description="Disordered" evidence="6">
    <location>
        <begin position="1"/>
        <end position="23"/>
    </location>
</feature>
<dbReference type="SUPFAM" id="SSF57716">
    <property type="entry name" value="Glucocorticoid receptor-like (DNA-binding domain)"/>
    <property type="match status" value="2"/>
</dbReference>
<keyword evidence="2" id="KW-0479">Metal-binding</keyword>
<comment type="subcellular location">
    <subcellularLocation>
        <location evidence="1">Nucleus</location>
    </subcellularLocation>
</comment>
<feature type="domain" description="PARP-type" evidence="7">
    <location>
        <begin position="29"/>
        <end position="123"/>
    </location>
</feature>
<evidence type="ECO:0000313" key="8">
    <source>
        <dbReference type="EMBL" id="KAL1610604.1"/>
    </source>
</evidence>
<evidence type="ECO:0000256" key="4">
    <source>
        <dbReference type="ARBA" id="ARBA00022833"/>
    </source>
</evidence>
<gene>
    <name evidence="8" type="ORF">SLS60_002274</name>
</gene>
<keyword evidence="3" id="KW-0863">Zinc-finger</keyword>
<dbReference type="Pfam" id="PF00645">
    <property type="entry name" value="zf-PARP"/>
    <property type="match status" value="2"/>
</dbReference>
<proteinExistence type="predicted"/>
<feature type="compositionally biased region" description="Low complexity" evidence="6">
    <location>
        <begin position="1"/>
        <end position="20"/>
    </location>
</feature>
<reference evidence="8 9" key="1">
    <citation type="submission" date="2024-02" db="EMBL/GenBank/DDBJ databases">
        <title>De novo assembly and annotation of 12 fungi associated with fruit tree decline syndrome in Ontario, Canada.</title>
        <authorList>
            <person name="Sulman M."/>
            <person name="Ellouze W."/>
            <person name="Ilyukhin E."/>
        </authorList>
    </citation>
    <scope>NUCLEOTIDE SEQUENCE [LARGE SCALE GENOMIC DNA]</scope>
    <source>
        <strain evidence="8 9">M42-189</strain>
    </source>
</reference>
<dbReference type="InterPro" id="IPR036957">
    <property type="entry name" value="Znf_PARP_sf"/>
</dbReference>
<keyword evidence="5" id="KW-0539">Nucleus</keyword>
<evidence type="ECO:0000259" key="7">
    <source>
        <dbReference type="PROSITE" id="PS50064"/>
    </source>
</evidence>
<keyword evidence="9" id="KW-1185">Reference proteome</keyword>
<dbReference type="EMBL" id="JAKJXO020000002">
    <property type="protein sequence ID" value="KAL1610604.1"/>
    <property type="molecule type" value="Genomic_DNA"/>
</dbReference>
<evidence type="ECO:0000256" key="6">
    <source>
        <dbReference type="SAM" id="MobiDB-lite"/>
    </source>
</evidence>
<comment type="caution">
    <text evidence="8">The sequence shown here is derived from an EMBL/GenBank/DDBJ whole genome shotgun (WGS) entry which is preliminary data.</text>
</comment>